<keyword evidence="5 8" id="KW-0732">Signal</keyword>
<name>A0A125BCH0_THIDE</name>
<dbReference type="Pfam" id="PF03349">
    <property type="entry name" value="Toluene_X"/>
    <property type="match status" value="1"/>
</dbReference>
<dbReference type="SUPFAM" id="SSF56935">
    <property type="entry name" value="Porins"/>
    <property type="match status" value="1"/>
</dbReference>
<proteinExistence type="inferred from homology"/>
<evidence type="ECO:0000256" key="5">
    <source>
        <dbReference type="ARBA" id="ARBA00022729"/>
    </source>
</evidence>
<dbReference type="Proteomes" id="UP000064243">
    <property type="component" value="Unassembled WGS sequence"/>
</dbReference>
<dbReference type="Gene3D" id="2.40.160.60">
    <property type="entry name" value="Outer membrane protein transport protein (OMPP1/FadL/TodX)"/>
    <property type="match status" value="1"/>
</dbReference>
<evidence type="ECO:0000256" key="3">
    <source>
        <dbReference type="ARBA" id="ARBA00022452"/>
    </source>
</evidence>
<dbReference type="RefSeq" id="WP_059755683.1">
    <property type="nucleotide sequence ID" value="NZ_LDUG01000025.1"/>
</dbReference>
<keyword evidence="7" id="KW-0998">Cell outer membrane</keyword>
<protein>
    <submittedName>
        <fullName evidence="9">Lipoprotein</fullName>
    </submittedName>
</protein>
<evidence type="ECO:0000256" key="1">
    <source>
        <dbReference type="ARBA" id="ARBA00004571"/>
    </source>
</evidence>
<dbReference type="GO" id="GO:0009279">
    <property type="term" value="C:cell outer membrane"/>
    <property type="evidence" value="ECO:0007669"/>
    <property type="project" value="UniProtKB-SubCell"/>
</dbReference>
<feature type="signal peptide" evidence="8">
    <location>
        <begin position="1"/>
        <end position="23"/>
    </location>
</feature>
<feature type="chain" id="PRO_5007177170" evidence="8">
    <location>
        <begin position="24"/>
        <end position="384"/>
    </location>
</feature>
<comment type="similarity">
    <text evidence="2">Belongs to the OmpP1/FadL family.</text>
</comment>
<comment type="caution">
    <text evidence="9">The sequence shown here is derived from an EMBL/GenBank/DDBJ whole genome shotgun (WGS) entry which is preliminary data.</text>
</comment>
<keyword evidence="9" id="KW-0449">Lipoprotein</keyword>
<dbReference type="STRING" id="1123392.GCA_000376425_03147"/>
<comment type="subcellular location">
    <subcellularLocation>
        <location evidence="1">Cell outer membrane</location>
        <topology evidence="1">Multi-pass membrane protein</topology>
    </subcellularLocation>
</comment>
<keyword evidence="3" id="KW-1134">Transmembrane beta strand</keyword>
<evidence type="ECO:0000313" key="10">
    <source>
        <dbReference type="Proteomes" id="UP000064243"/>
    </source>
</evidence>
<evidence type="ECO:0000256" key="2">
    <source>
        <dbReference type="ARBA" id="ARBA00008163"/>
    </source>
</evidence>
<sequence length="384" mass="40444">MQMNKLSATLAAVGLAVPSLAVATNGMVMEAYGPIAAGMGGASMAYDNGSAALANNPATLGLMAEGSRLDVMVGFVGPDVETSMEMGKSQADAFYMPAIGYVRKQGKLAYGVGIYGQGGMGTEYANGDMAQVGVGRVIFPLAYSVNERFNIGGSVDIVWAGMDLVVTGFGIDFKDDSGFTGAAKGYSVAAKLGFTYKPSDALTVGGVYQTAGNLPDLKGDGYKVGGFDMPPVLGLGLAWQANDRLMVAADVKDVMWGSSMNTVTIYQNGTVVAPFQQDWDDQIVLSLGLAYRLSDAFTGRIGYNHGKNPIPDQNVNYLWPAIMEDHYTVGFGYAFSKQSALNFGLSYAPEVSVTGTGPTPPNGNGGMTIEHSQVNWQLMYSHQF</sequence>
<evidence type="ECO:0000313" key="9">
    <source>
        <dbReference type="EMBL" id="KVW95478.1"/>
    </source>
</evidence>
<reference evidence="9 10" key="1">
    <citation type="journal article" date="2015" name="Appl. Environ. Microbiol.">
        <title>Aerobic and Anaerobic Thiosulfate Oxidation by a Cold-Adapted, Subglacial Chemoautotroph.</title>
        <authorList>
            <person name="Harrold Z.R."/>
            <person name="Skidmore M.L."/>
            <person name="Hamilton T.L."/>
            <person name="Desch L."/>
            <person name="Amada K."/>
            <person name="van Gelder W."/>
            <person name="Glover K."/>
            <person name="Roden E.E."/>
            <person name="Boyd E.S."/>
        </authorList>
    </citation>
    <scope>NUCLEOTIDE SEQUENCE [LARGE SCALE GENOMIC DNA]</scope>
    <source>
        <strain evidence="9 10">RG</strain>
    </source>
</reference>
<evidence type="ECO:0000256" key="6">
    <source>
        <dbReference type="ARBA" id="ARBA00023136"/>
    </source>
</evidence>
<dbReference type="AlphaFoldDB" id="A0A125BCH0"/>
<gene>
    <name evidence="9" type="ORF">ABW22_09900</name>
</gene>
<keyword evidence="6" id="KW-0472">Membrane</keyword>
<keyword evidence="4" id="KW-0812">Transmembrane</keyword>
<dbReference type="GO" id="GO:0015483">
    <property type="term" value="F:long-chain fatty acid transporting porin activity"/>
    <property type="evidence" value="ECO:0007669"/>
    <property type="project" value="TreeGrafter"/>
</dbReference>
<dbReference type="InterPro" id="IPR005017">
    <property type="entry name" value="OMPP1/FadL/TodX"/>
</dbReference>
<evidence type="ECO:0000256" key="4">
    <source>
        <dbReference type="ARBA" id="ARBA00022692"/>
    </source>
</evidence>
<evidence type="ECO:0000256" key="8">
    <source>
        <dbReference type="SAM" id="SignalP"/>
    </source>
</evidence>
<dbReference type="PANTHER" id="PTHR35093">
    <property type="entry name" value="OUTER MEMBRANE PROTEIN NMB0088-RELATED"/>
    <property type="match status" value="1"/>
</dbReference>
<organism evidence="9 10">
    <name type="scientific">Thiobacillus denitrificans</name>
    <dbReference type="NCBI Taxonomy" id="36861"/>
    <lineage>
        <taxon>Bacteria</taxon>
        <taxon>Pseudomonadati</taxon>
        <taxon>Pseudomonadota</taxon>
        <taxon>Betaproteobacteria</taxon>
        <taxon>Nitrosomonadales</taxon>
        <taxon>Thiobacillaceae</taxon>
        <taxon>Thiobacillus</taxon>
    </lineage>
</organism>
<evidence type="ECO:0000256" key="7">
    <source>
        <dbReference type="ARBA" id="ARBA00023237"/>
    </source>
</evidence>
<dbReference type="PATRIC" id="fig|36861.3.peg.1640"/>
<accession>A0A125BCH0</accession>
<dbReference type="EMBL" id="LDUG01000025">
    <property type="protein sequence ID" value="KVW95478.1"/>
    <property type="molecule type" value="Genomic_DNA"/>
</dbReference>
<dbReference type="PANTHER" id="PTHR35093:SF8">
    <property type="entry name" value="OUTER MEMBRANE PROTEIN NMB0088-RELATED"/>
    <property type="match status" value="1"/>
</dbReference>
<keyword evidence="10" id="KW-1185">Reference proteome</keyword>
<dbReference type="OrthoDB" id="19849at2"/>